<protein>
    <submittedName>
        <fullName evidence="2">Rna-directed dna polymerase from mobile element jockey-like</fullName>
    </submittedName>
</protein>
<sequence>MEQILLEAMLRHTEDTEVIQDIQPGFTKGKSCLTNRVAFYNVVITSVDKGRVMEVIYLDFSKAFDTVPHSILLSKLERYGFDGWTAW</sequence>
<proteinExistence type="predicted"/>
<dbReference type="OrthoDB" id="414730at2759"/>
<keyword evidence="2" id="KW-0808">Transferase</keyword>
<dbReference type="Pfam" id="PF00078">
    <property type="entry name" value="RVT_1"/>
    <property type="match status" value="1"/>
</dbReference>
<feature type="domain" description="Reverse transcriptase" evidence="1">
    <location>
        <begin position="6"/>
        <end position="82"/>
    </location>
</feature>
<dbReference type="Proteomes" id="UP000233556">
    <property type="component" value="Unassembled WGS sequence"/>
</dbReference>
<accession>A0A2I0UGW6</accession>
<dbReference type="EMBL" id="KZ505768">
    <property type="protein sequence ID" value="PKU45302.1"/>
    <property type="molecule type" value="Genomic_DNA"/>
</dbReference>
<keyword evidence="2" id="KW-0695">RNA-directed DNA polymerase</keyword>
<keyword evidence="2" id="KW-0548">Nucleotidyltransferase</keyword>
<gene>
    <name evidence="2" type="ORF">llap_4405</name>
</gene>
<organism evidence="2 3">
    <name type="scientific">Limosa lapponica baueri</name>
    <dbReference type="NCBI Taxonomy" id="1758121"/>
    <lineage>
        <taxon>Eukaryota</taxon>
        <taxon>Metazoa</taxon>
        <taxon>Chordata</taxon>
        <taxon>Craniata</taxon>
        <taxon>Vertebrata</taxon>
        <taxon>Euteleostomi</taxon>
        <taxon>Archelosauria</taxon>
        <taxon>Archosauria</taxon>
        <taxon>Dinosauria</taxon>
        <taxon>Saurischia</taxon>
        <taxon>Theropoda</taxon>
        <taxon>Coelurosauria</taxon>
        <taxon>Aves</taxon>
        <taxon>Neognathae</taxon>
        <taxon>Neoaves</taxon>
        <taxon>Charadriiformes</taxon>
        <taxon>Scolopacidae</taxon>
        <taxon>Limosa</taxon>
    </lineage>
</organism>
<dbReference type="PANTHER" id="PTHR33332">
    <property type="entry name" value="REVERSE TRANSCRIPTASE DOMAIN-CONTAINING PROTEIN"/>
    <property type="match status" value="1"/>
</dbReference>
<evidence type="ECO:0000259" key="1">
    <source>
        <dbReference type="Pfam" id="PF00078"/>
    </source>
</evidence>
<keyword evidence="3" id="KW-1185">Reference proteome</keyword>
<dbReference type="AlphaFoldDB" id="A0A2I0UGW6"/>
<dbReference type="InterPro" id="IPR000477">
    <property type="entry name" value="RT_dom"/>
</dbReference>
<evidence type="ECO:0000313" key="3">
    <source>
        <dbReference type="Proteomes" id="UP000233556"/>
    </source>
</evidence>
<reference evidence="3" key="1">
    <citation type="submission" date="2017-11" db="EMBL/GenBank/DDBJ databases">
        <authorList>
            <person name="Lima N.C."/>
            <person name="Parody-Merino A.M."/>
            <person name="Battley P.F."/>
            <person name="Fidler A.E."/>
            <person name="Prosdocimi F."/>
        </authorList>
    </citation>
    <scope>NUCLEOTIDE SEQUENCE [LARGE SCALE GENOMIC DNA]</scope>
</reference>
<reference evidence="3" key="2">
    <citation type="submission" date="2017-12" db="EMBL/GenBank/DDBJ databases">
        <title>Genome sequence of the Bar-tailed Godwit (Limosa lapponica baueri).</title>
        <authorList>
            <person name="Lima N.C.B."/>
            <person name="Parody-Merino A.M."/>
            <person name="Battley P.F."/>
            <person name="Fidler A.E."/>
            <person name="Prosdocimi F."/>
        </authorList>
    </citation>
    <scope>NUCLEOTIDE SEQUENCE [LARGE SCALE GENOMIC DNA]</scope>
</reference>
<evidence type="ECO:0000313" key="2">
    <source>
        <dbReference type="EMBL" id="PKU45302.1"/>
    </source>
</evidence>
<dbReference type="GO" id="GO:0003964">
    <property type="term" value="F:RNA-directed DNA polymerase activity"/>
    <property type="evidence" value="ECO:0007669"/>
    <property type="project" value="UniProtKB-KW"/>
</dbReference>
<name>A0A2I0UGW6_LIMLA</name>